<evidence type="ECO:0000313" key="1">
    <source>
        <dbReference type="EMBL" id="EJW93569.1"/>
    </source>
</evidence>
<dbReference type="Pfam" id="PF16702">
    <property type="entry name" value="DUF5063"/>
    <property type="match status" value="1"/>
</dbReference>
<name>J9G206_9ZZZZ</name>
<dbReference type="InterPro" id="IPR032025">
    <property type="entry name" value="DUF5063"/>
</dbReference>
<comment type="caution">
    <text evidence="1">The sequence shown here is derived from an EMBL/GenBank/DDBJ whole genome shotgun (WGS) entry which is preliminary data.</text>
</comment>
<dbReference type="Gene3D" id="1.20.120.1550">
    <property type="entry name" value="Protein of unknown function DUF5063"/>
    <property type="match status" value="1"/>
</dbReference>
<evidence type="ECO:0008006" key="2">
    <source>
        <dbReference type="Google" id="ProtNLM"/>
    </source>
</evidence>
<accession>J9G206</accession>
<proteinExistence type="predicted"/>
<dbReference type="InterPro" id="IPR038312">
    <property type="entry name" value="DUF5063_sf"/>
</dbReference>
<reference evidence="1" key="1">
    <citation type="journal article" date="2012" name="PLoS ONE">
        <title>Gene sets for utilization of primary and secondary nutrition supplies in the distal gut of endangered iberian lynx.</title>
        <authorList>
            <person name="Alcaide M."/>
            <person name="Messina E."/>
            <person name="Richter M."/>
            <person name="Bargiela R."/>
            <person name="Peplies J."/>
            <person name="Huws S.A."/>
            <person name="Newbold C.J."/>
            <person name="Golyshin P.N."/>
            <person name="Simon M.A."/>
            <person name="Lopez G."/>
            <person name="Yakimov M.M."/>
            <person name="Ferrer M."/>
        </authorList>
    </citation>
    <scope>NUCLEOTIDE SEQUENCE</scope>
</reference>
<dbReference type="AlphaFoldDB" id="J9G206"/>
<protein>
    <recommendedName>
        <fullName evidence="2">DUF5063 domain-containing protein</fullName>
    </recommendedName>
</protein>
<sequence length="172" mass="20105">METEEKFIYSRPVLDFITVCTEYCKFLEQPTVNERNQFIDIMRGLLPMLYLKASLLKDLPEEPGFNEPKVTEEDYNYVRSTIAQVMGEMDDYLDVFVEDFKYSDQPVLCTISENLADVYQMVRELVEAFRGGFEEAMEVALTETIAEFELQWGQKLLNALRALHDVRFNPNN</sequence>
<organism evidence="1">
    <name type="scientific">gut metagenome</name>
    <dbReference type="NCBI Taxonomy" id="749906"/>
    <lineage>
        <taxon>unclassified sequences</taxon>
        <taxon>metagenomes</taxon>
        <taxon>organismal metagenomes</taxon>
    </lineage>
</organism>
<dbReference type="EMBL" id="AMCI01006893">
    <property type="protein sequence ID" value="EJW93569.1"/>
    <property type="molecule type" value="Genomic_DNA"/>
</dbReference>
<gene>
    <name evidence="1" type="ORF">EVA_18327</name>
</gene>